<dbReference type="Proteomes" id="UP001174909">
    <property type="component" value="Unassembled WGS sequence"/>
</dbReference>
<name>A0AA35RBU0_GEOBA</name>
<dbReference type="EMBL" id="CASHTH010000868">
    <property type="protein sequence ID" value="CAI8008563.1"/>
    <property type="molecule type" value="Genomic_DNA"/>
</dbReference>
<accession>A0AA35RBU0</accession>
<sequence length="91" mass="9972">MRTEYQISGSTPVTSRENGALHEMVTELALLITLISPTADSGPKICHCGIVTLHEGATIYHTQTLNYTSIVLGSSWDGQIRHQNTFRSSNL</sequence>
<evidence type="ECO:0000313" key="2">
    <source>
        <dbReference type="Proteomes" id="UP001174909"/>
    </source>
</evidence>
<organism evidence="1 2">
    <name type="scientific">Geodia barretti</name>
    <name type="common">Barrett's horny sponge</name>
    <dbReference type="NCBI Taxonomy" id="519541"/>
    <lineage>
        <taxon>Eukaryota</taxon>
        <taxon>Metazoa</taxon>
        <taxon>Porifera</taxon>
        <taxon>Demospongiae</taxon>
        <taxon>Heteroscleromorpha</taxon>
        <taxon>Tetractinellida</taxon>
        <taxon>Astrophorina</taxon>
        <taxon>Geodiidae</taxon>
        <taxon>Geodia</taxon>
    </lineage>
</organism>
<gene>
    <name evidence="1" type="ORF">GBAR_LOCUS5863</name>
</gene>
<dbReference type="AlphaFoldDB" id="A0AA35RBU0"/>
<keyword evidence="2" id="KW-1185">Reference proteome</keyword>
<evidence type="ECO:0000313" key="1">
    <source>
        <dbReference type="EMBL" id="CAI8008563.1"/>
    </source>
</evidence>
<comment type="caution">
    <text evidence="1">The sequence shown here is derived from an EMBL/GenBank/DDBJ whole genome shotgun (WGS) entry which is preliminary data.</text>
</comment>
<proteinExistence type="predicted"/>
<reference evidence="1" key="1">
    <citation type="submission" date="2023-03" db="EMBL/GenBank/DDBJ databases">
        <authorList>
            <person name="Steffen K."/>
            <person name="Cardenas P."/>
        </authorList>
    </citation>
    <scope>NUCLEOTIDE SEQUENCE</scope>
</reference>
<protein>
    <submittedName>
        <fullName evidence="1">Uncharacterized protein</fullName>
    </submittedName>
</protein>